<dbReference type="AlphaFoldDB" id="A0A6J7I5L7"/>
<organism evidence="2">
    <name type="scientific">freshwater metagenome</name>
    <dbReference type="NCBI Taxonomy" id="449393"/>
    <lineage>
        <taxon>unclassified sequences</taxon>
        <taxon>metagenomes</taxon>
        <taxon>ecological metagenomes</taxon>
    </lineage>
</organism>
<accession>A0A6J7I5L7</accession>
<dbReference type="EMBL" id="CAFBNB010000068">
    <property type="protein sequence ID" value="CAB4926283.1"/>
    <property type="molecule type" value="Genomic_DNA"/>
</dbReference>
<protein>
    <submittedName>
        <fullName evidence="2">Unannotated protein</fullName>
    </submittedName>
</protein>
<feature type="region of interest" description="Disordered" evidence="1">
    <location>
        <begin position="27"/>
        <end position="50"/>
    </location>
</feature>
<name>A0A6J7I5L7_9ZZZZ</name>
<proteinExistence type="predicted"/>
<reference evidence="2" key="1">
    <citation type="submission" date="2020-05" db="EMBL/GenBank/DDBJ databases">
        <authorList>
            <person name="Chiriac C."/>
            <person name="Salcher M."/>
            <person name="Ghai R."/>
            <person name="Kavagutti S V."/>
        </authorList>
    </citation>
    <scope>NUCLEOTIDE SEQUENCE</scope>
</reference>
<gene>
    <name evidence="2" type="ORF">UFOPK3720_00493</name>
</gene>
<sequence length="74" mass="7997">MLSPIAMSDTTTNTAMPPVGVLKREVLSRLRGSRPPRASANTPREDATMNPMATAMMSRIRPISISGTIHSPTY</sequence>
<evidence type="ECO:0000313" key="2">
    <source>
        <dbReference type="EMBL" id="CAB4926283.1"/>
    </source>
</evidence>
<evidence type="ECO:0000256" key="1">
    <source>
        <dbReference type="SAM" id="MobiDB-lite"/>
    </source>
</evidence>